<dbReference type="InterPro" id="IPR006139">
    <property type="entry name" value="D-isomer_2_OHA_DH_cat_dom"/>
</dbReference>
<sequence>MKSVKILGRTNLRQPQIDRLASICDLEVHESNVLNRSIDEVIRRAAGAEIVLINAFTPMDRRAVESLPELRAVVSCSAGIDHVDVDACKEAGIRVHWFPGYSARTLAEKTLAFILMGLNRILPAVQSVRTGEWDYFAFQGREAPRRVVAVLGYGATGRIVRQLCEALGFMVETVNSRTSGYDIRRILTRADIVTLHLALNPATEQYLRAETLDLLKDDVIIVNTARGGLIHDRDLVEFLRVHPNATAFLDVLDTEPMPRNSDYRGVANAVVTPHIGWNSVEADARLADQTMDKLIDLIEQPVAASHGNAH</sequence>
<evidence type="ECO:0000259" key="5">
    <source>
        <dbReference type="Pfam" id="PF00389"/>
    </source>
</evidence>
<dbReference type="SUPFAM" id="SSF52283">
    <property type="entry name" value="Formate/glycerate dehydrogenase catalytic domain-like"/>
    <property type="match status" value="1"/>
</dbReference>
<dbReference type="Gene3D" id="3.40.50.720">
    <property type="entry name" value="NAD(P)-binding Rossmann-like Domain"/>
    <property type="match status" value="2"/>
</dbReference>
<comment type="similarity">
    <text evidence="1 4">Belongs to the D-isomer specific 2-hydroxyacid dehydrogenase family.</text>
</comment>
<comment type="caution">
    <text evidence="7">The sequence shown here is derived from an EMBL/GenBank/DDBJ whole genome shotgun (WGS) entry which is preliminary data.</text>
</comment>
<feature type="domain" description="D-isomer specific 2-hydroxyacid dehydrogenase NAD-binding" evidence="6">
    <location>
        <begin position="112"/>
        <end position="276"/>
    </location>
</feature>
<dbReference type="InterPro" id="IPR050418">
    <property type="entry name" value="D-iso_2-hydroxyacid_DH_PdxB"/>
</dbReference>
<dbReference type="EMBL" id="JBHSYS010000006">
    <property type="protein sequence ID" value="MFC6960422.1"/>
    <property type="molecule type" value="Genomic_DNA"/>
</dbReference>
<organism evidence="7 8">
    <name type="scientific">Glycomyces mayteni</name>
    <dbReference type="NCBI Taxonomy" id="543887"/>
    <lineage>
        <taxon>Bacteria</taxon>
        <taxon>Bacillati</taxon>
        <taxon>Actinomycetota</taxon>
        <taxon>Actinomycetes</taxon>
        <taxon>Glycomycetales</taxon>
        <taxon>Glycomycetaceae</taxon>
        <taxon>Glycomyces</taxon>
    </lineage>
</organism>
<feature type="domain" description="D-isomer specific 2-hydroxyacid dehydrogenase catalytic" evidence="5">
    <location>
        <begin position="12"/>
        <end position="300"/>
    </location>
</feature>
<protein>
    <submittedName>
        <fullName evidence="7">NAD(P)-dependent oxidoreductase</fullName>
    </submittedName>
</protein>
<dbReference type="PANTHER" id="PTHR43761">
    <property type="entry name" value="D-ISOMER SPECIFIC 2-HYDROXYACID DEHYDROGENASE FAMILY PROTEIN (AFU_ORTHOLOGUE AFUA_1G13630)"/>
    <property type="match status" value="1"/>
</dbReference>
<reference evidence="8" key="1">
    <citation type="journal article" date="2019" name="Int. J. Syst. Evol. Microbiol.">
        <title>The Global Catalogue of Microorganisms (GCM) 10K type strain sequencing project: providing services to taxonomists for standard genome sequencing and annotation.</title>
        <authorList>
            <consortium name="The Broad Institute Genomics Platform"/>
            <consortium name="The Broad Institute Genome Sequencing Center for Infectious Disease"/>
            <person name="Wu L."/>
            <person name="Ma J."/>
        </authorList>
    </citation>
    <scope>NUCLEOTIDE SEQUENCE [LARGE SCALE GENOMIC DNA]</scope>
    <source>
        <strain evidence="8">KACC 12634</strain>
    </source>
</reference>
<dbReference type="InterPro" id="IPR036291">
    <property type="entry name" value="NAD(P)-bd_dom_sf"/>
</dbReference>
<dbReference type="Pfam" id="PF02826">
    <property type="entry name" value="2-Hacid_dh_C"/>
    <property type="match status" value="1"/>
</dbReference>
<evidence type="ECO:0000259" key="6">
    <source>
        <dbReference type="Pfam" id="PF02826"/>
    </source>
</evidence>
<dbReference type="SUPFAM" id="SSF51735">
    <property type="entry name" value="NAD(P)-binding Rossmann-fold domains"/>
    <property type="match status" value="1"/>
</dbReference>
<evidence type="ECO:0000256" key="2">
    <source>
        <dbReference type="ARBA" id="ARBA00023002"/>
    </source>
</evidence>
<evidence type="ECO:0000313" key="7">
    <source>
        <dbReference type="EMBL" id="MFC6960422.1"/>
    </source>
</evidence>
<dbReference type="Pfam" id="PF00389">
    <property type="entry name" value="2-Hacid_dh"/>
    <property type="match status" value="1"/>
</dbReference>
<dbReference type="PANTHER" id="PTHR43761:SF1">
    <property type="entry name" value="D-ISOMER SPECIFIC 2-HYDROXYACID DEHYDROGENASE CATALYTIC DOMAIN-CONTAINING PROTEIN-RELATED"/>
    <property type="match status" value="1"/>
</dbReference>
<keyword evidence="3" id="KW-0520">NAD</keyword>
<gene>
    <name evidence="7" type="ORF">ACFQS3_24810</name>
</gene>
<name>A0ABW2DH41_9ACTN</name>
<proteinExistence type="inferred from homology"/>
<keyword evidence="8" id="KW-1185">Reference proteome</keyword>
<dbReference type="Proteomes" id="UP001596470">
    <property type="component" value="Unassembled WGS sequence"/>
</dbReference>
<evidence type="ECO:0000313" key="8">
    <source>
        <dbReference type="Proteomes" id="UP001596470"/>
    </source>
</evidence>
<evidence type="ECO:0000256" key="4">
    <source>
        <dbReference type="RuleBase" id="RU003719"/>
    </source>
</evidence>
<keyword evidence="2 4" id="KW-0560">Oxidoreductase</keyword>
<dbReference type="RefSeq" id="WP_382356843.1">
    <property type="nucleotide sequence ID" value="NZ_JBHMBP010000006.1"/>
</dbReference>
<evidence type="ECO:0000256" key="3">
    <source>
        <dbReference type="ARBA" id="ARBA00023027"/>
    </source>
</evidence>
<dbReference type="InterPro" id="IPR006140">
    <property type="entry name" value="D-isomer_DH_NAD-bd"/>
</dbReference>
<evidence type="ECO:0000256" key="1">
    <source>
        <dbReference type="ARBA" id="ARBA00005854"/>
    </source>
</evidence>
<accession>A0ABW2DH41</accession>